<dbReference type="GO" id="GO:0020037">
    <property type="term" value="F:heme binding"/>
    <property type="evidence" value="ECO:0007669"/>
    <property type="project" value="InterPro"/>
</dbReference>
<evidence type="ECO:0000313" key="2">
    <source>
        <dbReference type="EMBL" id="PNH09699.1"/>
    </source>
</evidence>
<dbReference type="AlphaFoldDB" id="A0A2J8AAZ2"/>
<sequence>MQPQPAGPMQSVSHDRSQQTFSAGSRPPGSSCYPRGGARVWEGDACLSPVSATQPEAEAEEGAAIGGTKEPEAFRPERFLPESAGRLGTAGTAAFAPLGVGPHCVGDYVGAGPRMAAKSALVQLYRRFTFSLHAKQRLPLRMRTAMTHAPRDGVWVSVHAR</sequence>
<dbReference type="PANTHER" id="PTHR24301">
    <property type="entry name" value="THROMBOXANE-A SYNTHASE"/>
    <property type="match status" value="1"/>
</dbReference>
<name>A0A2J8AAZ2_9CHLO</name>
<dbReference type="GO" id="GO:0004497">
    <property type="term" value="F:monooxygenase activity"/>
    <property type="evidence" value="ECO:0007669"/>
    <property type="project" value="InterPro"/>
</dbReference>
<organism evidence="2 3">
    <name type="scientific">Tetrabaena socialis</name>
    <dbReference type="NCBI Taxonomy" id="47790"/>
    <lineage>
        <taxon>Eukaryota</taxon>
        <taxon>Viridiplantae</taxon>
        <taxon>Chlorophyta</taxon>
        <taxon>core chlorophytes</taxon>
        <taxon>Chlorophyceae</taxon>
        <taxon>CS clade</taxon>
        <taxon>Chlamydomonadales</taxon>
        <taxon>Tetrabaenaceae</taxon>
        <taxon>Tetrabaena</taxon>
    </lineage>
</organism>
<dbReference type="OrthoDB" id="540635at2759"/>
<dbReference type="PANTHER" id="PTHR24301:SF2">
    <property type="entry name" value="THROMBOXANE-A SYNTHASE"/>
    <property type="match status" value="1"/>
</dbReference>
<dbReference type="SUPFAM" id="SSF48264">
    <property type="entry name" value="Cytochrome P450"/>
    <property type="match status" value="1"/>
</dbReference>
<keyword evidence="3" id="KW-1185">Reference proteome</keyword>
<evidence type="ECO:0000313" key="3">
    <source>
        <dbReference type="Proteomes" id="UP000236333"/>
    </source>
</evidence>
<dbReference type="Gene3D" id="1.10.630.10">
    <property type="entry name" value="Cytochrome P450"/>
    <property type="match status" value="1"/>
</dbReference>
<comment type="caution">
    <text evidence="2">The sequence shown here is derived from an EMBL/GenBank/DDBJ whole genome shotgun (WGS) entry which is preliminary data.</text>
</comment>
<protein>
    <submittedName>
        <fullName evidence="2">Uncharacterized protein</fullName>
    </submittedName>
</protein>
<dbReference type="InterPro" id="IPR001128">
    <property type="entry name" value="Cyt_P450"/>
</dbReference>
<reference evidence="2 3" key="1">
    <citation type="journal article" date="2017" name="Mol. Biol. Evol.">
        <title>The 4-celled Tetrabaena socialis nuclear genome reveals the essential components for genetic control of cell number at the origin of multicellularity in the volvocine lineage.</title>
        <authorList>
            <person name="Featherston J."/>
            <person name="Arakaki Y."/>
            <person name="Hanschen E.R."/>
            <person name="Ferris P.J."/>
            <person name="Michod R.E."/>
            <person name="Olson B.J.S.C."/>
            <person name="Nozaki H."/>
            <person name="Durand P.M."/>
        </authorList>
    </citation>
    <scope>NUCLEOTIDE SEQUENCE [LARGE SCALE GENOMIC DNA]</scope>
    <source>
        <strain evidence="2 3">NIES-571</strain>
    </source>
</reference>
<accession>A0A2J8AAZ2</accession>
<feature type="region of interest" description="Disordered" evidence="1">
    <location>
        <begin position="1"/>
        <end position="36"/>
    </location>
</feature>
<dbReference type="InterPro" id="IPR036396">
    <property type="entry name" value="Cyt_P450_sf"/>
</dbReference>
<dbReference type="GO" id="GO:0016705">
    <property type="term" value="F:oxidoreductase activity, acting on paired donors, with incorporation or reduction of molecular oxygen"/>
    <property type="evidence" value="ECO:0007669"/>
    <property type="project" value="InterPro"/>
</dbReference>
<feature type="region of interest" description="Disordered" evidence="1">
    <location>
        <begin position="50"/>
        <end position="74"/>
    </location>
</feature>
<gene>
    <name evidence="2" type="ORF">TSOC_003702</name>
</gene>
<dbReference type="EMBL" id="PGGS01000081">
    <property type="protein sequence ID" value="PNH09699.1"/>
    <property type="molecule type" value="Genomic_DNA"/>
</dbReference>
<proteinExistence type="predicted"/>
<dbReference type="GO" id="GO:0005506">
    <property type="term" value="F:iron ion binding"/>
    <property type="evidence" value="ECO:0007669"/>
    <property type="project" value="InterPro"/>
</dbReference>
<dbReference type="Proteomes" id="UP000236333">
    <property type="component" value="Unassembled WGS sequence"/>
</dbReference>
<evidence type="ECO:0000256" key="1">
    <source>
        <dbReference type="SAM" id="MobiDB-lite"/>
    </source>
</evidence>
<dbReference type="Pfam" id="PF00067">
    <property type="entry name" value="p450"/>
    <property type="match status" value="1"/>
</dbReference>